<dbReference type="GO" id="GO:0015344">
    <property type="term" value="F:siderophore uptake transmembrane transporter activity"/>
    <property type="evidence" value="ECO:0007669"/>
    <property type="project" value="TreeGrafter"/>
</dbReference>
<comment type="caution">
    <text evidence="3">The sequence shown here is derived from an EMBL/GenBank/DDBJ whole genome shotgun (WGS) entry which is preliminary data.</text>
</comment>
<dbReference type="AlphaFoldDB" id="A0A3S0R559"/>
<feature type="signal peptide" evidence="1">
    <location>
        <begin position="1"/>
        <end position="27"/>
    </location>
</feature>
<evidence type="ECO:0000313" key="3">
    <source>
        <dbReference type="EMBL" id="RUA22715.1"/>
    </source>
</evidence>
<dbReference type="Gene3D" id="2.170.130.10">
    <property type="entry name" value="TonB-dependent receptor, plug domain"/>
    <property type="match status" value="1"/>
</dbReference>
<sequence>MNQPSKNLSSSISIPTAFITVATPAAAQDTVNESDQTSELPTILVSGEKVNRQLQDTATSVTVLSNENLEQNKGAASVSDVIGNIPNVVITDSPGAPVIRGQDAQGPNFGSTAFFGGTLPRATFNVDGHYLSLLRTGLRCDLDLDVDSVEVFRGRRRCPRAPTACWGHHRKHQGSDFRERRCGTTAVWKPKQATSLAGCLRPLSDELAATFLGLLGARYLHRLYQSELFSR</sequence>
<reference evidence="3" key="1">
    <citation type="submission" date="2018-12" db="EMBL/GenBank/DDBJ databases">
        <authorList>
            <person name="Jadhav K."/>
            <person name="Kushwaha B."/>
            <person name="Jadhav I."/>
        </authorList>
    </citation>
    <scope>NUCLEOTIDE SEQUENCE [LARGE SCALE GENOMIC DNA]</scope>
    <source>
        <strain evidence="3">SBS 10</strain>
    </source>
</reference>
<name>A0A3S0R559_9GAMM</name>
<keyword evidence="1" id="KW-0732">Signal</keyword>
<gene>
    <name evidence="3" type="ORF">DSL92_04420</name>
</gene>
<dbReference type="GO" id="GO:0044718">
    <property type="term" value="P:siderophore transmembrane transport"/>
    <property type="evidence" value="ECO:0007669"/>
    <property type="project" value="TreeGrafter"/>
</dbReference>
<proteinExistence type="predicted"/>
<dbReference type="PANTHER" id="PTHR30069:SF37">
    <property type="entry name" value="FERRIC VIBRIOBACTIN RECEPTOR VIUA"/>
    <property type="match status" value="1"/>
</dbReference>
<evidence type="ECO:0000259" key="2">
    <source>
        <dbReference type="Pfam" id="PF07715"/>
    </source>
</evidence>
<accession>A0A3S0R559</accession>
<dbReference type="PANTHER" id="PTHR30069">
    <property type="entry name" value="TONB-DEPENDENT OUTER MEMBRANE RECEPTOR"/>
    <property type="match status" value="1"/>
</dbReference>
<dbReference type="InterPro" id="IPR012910">
    <property type="entry name" value="Plug_dom"/>
</dbReference>
<feature type="chain" id="PRO_5018561001" description="TonB-dependent receptor plug domain-containing protein" evidence="1">
    <location>
        <begin position="28"/>
        <end position="231"/>
    </location>
</feature>
<dbReference type="InterPro" id="IPR037066">
    <property type="entry name" value="Plug_dom_sf"/>
</dbReference>
<dbReference type="EMBL" id="RXHI01000011">
    <property type="protein sequence ID" value="RUA22715.1"/>
    <property type="molecule type" value="Genomic_DNA"/>
</dbReference>
<protein>
    <recommendedName>
        <fullName evidence="2">TonB-dependent receptor plug domain-containing protein</fullName>
    </recommendedName>
</protein>
<feature type="domain" description="TonB-dependent receptor plug" evidence="2">
    <location>
        <begin position="54"/>
        <end position="154"/>
    </location>
</feature>
<organism evidence="3">
    <name type="scientific">Billgrantia gudaonensis</name>
    <dbReference type="NCBI Taxonomy" id="376427"/>
    <lineage>
        <taxon>Bacteria</taxon>
        <taxon>Pseudomonadati</taxon>
        <taxon>Pseudomonadota</taxon>
        <taxon>Gammaproteobacteria</taxon>
        <taxon>Oceanospirillales</taxon>
        <taxon>Halomonadaceae</taxon>
        <taxon>Billgrantia</taxon>
    </lineage>
</organism>
<dbReference type="SUPFAM" id="SSF56935">
    <property type="entry name" value="Porins"/>
    <property type="match status" value="1"/>
</dbReference>
<dbReference type="GO" id="GO:0009279">
    <property type="term" value="C:cell outer membrane"/>
    <property type="evidence" value="ECO:0007669"/>
    <property type="project" value="TreeGrafter"/>
</dbReference>
<dbReference type="InterPro" id="IPR039426">
    <property type="entry name" value="TonB-dep_rcpt-like"/>
</dbReference>
<evidence type="ECO:0000256" key="1">
    <source>
        <dbReference type="SAM" id="SignalP"/>
    </source>
</evidence>
<dbReference type="Pfam" id="PF07715">
    <property type="entry name" value="Plug"/>
    <property type="match status" value="1"/>
</dbReference>